<dbReference type="Pfam" id="PF03713">
    <property type="entry name" value="DUF305"/>
    <property type="match status" value="1"/>
</dbReference>
<evidence type="ECO:0000313" key="4">
    <source>
        <dbReference type="Proteomes" id="UP000320338"/>
    </source>
</evidence>
<dbReference type="InterPro" id="IPR005183">
    <property type="entry name" value="DUF305_CopM-like"/>
</dbReference>
<accession>A0A4Y3WGB7</accession>
<proteinExistence type="predicted"/>
<feature type="domain" description="DUF305" evidence="2">
    <location>
        <begin position="64"/>
        <end position="205"/>
    </location>
</feature>
<keyword evidence="4" id="KW-1185">Reference proteome</keyword>
<dbReference type="Gene3D" id="1.20.1260.10">
    <property type="match status" value="1"/>
</dbReference>
<dbReference type="InterPro" id="IPR012347">
    <property type="entry name" value="Ferritin-like"/>
</dbReference>
<dbReference type="PANTHER" id="PTHR36933:SF1">
    <property type="entry name" value="SLL0788 PROTEIN"/>
    <property type="match status" value="1"/>
</dbReference>
<protein>
    <submittedName>
        <fullName evidence="3">Lipoprotein</fullName>
    </submittedName>
</protein>
<keyword evidence="3" id="KW-0449">Lipoprotein</keyword>
<gene>
    <name evidence="3" type="ORF">PHY01_01970</name>
</gene>
<organism evidence="3 4">
    <name type="scientific">Pseudonocardia hydrocarbonoxydans</name>
    <dbReference type="NCBI Taxonomy" id="76726"/>
    <lineage>
        <taxon>Bacteria</taxon>
        <taxon>Bacillati</taxon>
        <taxon>Actinomycetota</taxon>
        <taxon>Actinomycetes</taxon>
        <taxon>Pseudonocardiales</taxon>
        <taxon>Pseudonocardiaceae</taxon>
        <taxon>Pseudonocardia</taxon>
    </lineage>
</organism>
<dbReference type="PROSITE" id="PS51257">
    <property type="entry name" value="PROKAR_LIPOPROTEIN"/>
    <property type="match status" value="1"/>
</dbReference>
<feature type="chain" id="PRO_5021186556" evidence="1">
    <location>
        <begin position="28"/>
        <end position="206"/>
    </location>
</feature>
<evidence type="ECO:0000259" key="2">
    <source>
        <dbReference type="Pfam" id="PF03713"/>
    </source>
</evidence>
<evidence type="ECO:0000313" key="3">
    <source>
        <dbReference type="EMBL" id="GEC17914.1"/>
    </source>
</evidence>
<comment type="caution">
    <text evidence="3">The sequence shown here is derived from an EMBL/GenBank/DDBJ whole genome shotgun (WGS) entry which is preliminary data.</text>
</comment>
<keyword evidence="1" id="KW-0732">Signal</keyword>
<reference evidence="3 4" key="1">
    <citation type="submission" date="2019-06" db="EMBL/GenBank/DDBJ databases">
        <title>Whole genome shotgun sequence of Pseudonocardia hydrocarbonoxydans NBRC 14498.</title>
        <authorList>
            <person name="Hosoyama A."/>
            <person name="Uohara A."/>
            <person name="Ohji S."/>
            <person name="Ichikawa N."/>
        </authorList>
    </citation>
    <scope>NUCLEOTIDE SEQUENCE [LARGE SCALE GENOMIC DNA]</scope>
    <source>
        <strain evidence="3 4">NBRC 14498</strain>
    </source>
</reference>
<sequence>MRGTVGVMRRALPTVALMVALAGCAAAPPGPSVIVPGAPGEPARVVDGAEAAQRRSPVPVSPADVEFAARMVPHHRQALELAALAPDRAADPGVRAVAERIAAVQGPEIAVLESWLARHGGAHLPHADHAAMPGMATPAQRDELAAADGPGFDALFVALMIAHHEGALEMAAQVRSSGTDLTIAEFADGVVATQSADIDRLRGLLR</sequence>
<dbReference type="EMBL" id="BJNG01000001">
    <property type="protein sequence ID" value="GEC17914.1"/>
    <property type="molecule type" value="Genomic_DNA"/>
</dbReference>
<name>A0A4Y3WGB7_9PSEU</name>
<dbReference type="Proteomes" id="UP000320338">
    <property type="component" value="Unassembled WGS sequence"/>
</dbReference>
<dbReference type="AlphaFoldDB" id="A0A4Y3WGB7"/>
<feature type="signal peptide" evidence="1">
    <location>
        <begin position="1"/>
        <end position="27"/>
    </location>
</feature>
<dbReference type="PANTHER" id="PTHR36933">
    <property type="entry name" value="SLL0788 PROTEIN"/>
    <property type="match status" value="1"/>
</dbReference>
<evidence type="ECO:0000256" key="1">
    <source>
        <dbReference type="SAM" id="SignalP"/>
    </source>
</evidence>